<protein>
    <recommendedName>
        <fullName evidence="6">FAD-binding domain-containing protein</fullName>
    </recommendedName>
</protein>
<dbReference type="GO" id="GO:0004497">
    <property type="term" value="F:monooxygenase activity"/>
    <property type="evidence" value="ECO:0007669"/>
    <property type="project" value="UniProtKB-KW"/>
</dbReference>
<keyword evidence="2" id="KW-0285">Flavoprotein</keyword>
<dbReference type="InterPro" id="IPR036188">
    <property type="entry name" value="FAD/NAD-bd_sf"/>
</dbReference>
<organism evidence="7 8">
    <name type="scientific">Aspergillus tubingensis</name>
    <dbReference type="NCBI Taxonomy" id="5068"/>
    <lineage>
        <taxon>Eukaryota</taxon>
        <taxon>Fungi</taxon>
        <taxon>Dikarya</taxon>
        <taxon>Ascomycota</taxon>
        <taxon>Pezizomycotina</taxon>
        <taxon>Eurotiomycetes</taxon>
        <taxon>Eurotiomycetidae</taxon>
        <taxon>Eurotiales</taxon>
        <taxon>Aspergillaceae</taxon>
        <taxon>Aspergillus</taxon>
        <taxon>Aspergillus subgen. Circumdati</taxon>
    </lineage>
</organism>
<proteinExistence type="inferred from homology"/>
<dbReference type="SUPFAM" id="SSF54373">
    <property type="entry name" value="FAD-linked reductases, C-terminal domain"/>
    <property type="match status" value="1"/>
</dbReference>
<name>A0A9W6ASG9_ASPTU</name>
<dbReference type="InterPro" id="IPR032466">
    <property type="entry name" value="Metal_Hydrolase"/>
</dbReference>
<evidence type="ECO:0000259" key="6">
    <source>
        <dbReference type="Pfam" id="PF01494"/>
    </source>
</evidence>
<dbReference type="InterPro" id="IPR002938">
    <property type="entry name" value="FAD-bd"/>
</dbReference>
<dbReference type="Pfam" id="PF01494">
    <property type="entry name" value="FAD_binding_3"/>
    <property type="match status" value="1"/>
</dbReference>
<sequence>MTISQESRPLQVLIVGAGIAGLTAAIALGQQGHQVVIIEKSKFARETGAAIHVPPNCTALLNWLGIDPKEFGGTLLEQIHRYDHFGNLKYLKDFAEIRQKWQAEWYLVHRVDLHNYLKQRAIQTATLHMGCKIVNIDVDSPRPSVTLDNGERHEADLLLGADGLRSVVREVIGQTPPPPFPAGKSCFRWLLPTDKLRHLPATQEIVRDPGVFIEWAGDDRRLVAYPCSDNTMFNLCAFLPTAEAGDAAEGWQAVGNKNALVTGFSGFSPEVRELVHAADENLKVWELFDMKSLPSWVRGFSALLGDAAHPFQPYMGQGGAMAIEDAVSLAVLLPAGTPVHEIPARLALYEKARRSRVDLVLEYTRINGVDENDTTVKRITAIKQGQTAIFATMATHTKPLRYADVAVTYTADQFQGIYRGKQYHPCDFGEVIQRAKAYNCEKMMLTTMNLEGFHRNLELVRQHPETCTLTLGVHPYHAGEIYASANEPSYLSQIRELGQSLLREENSPLVAFGEIGLDYEYLDRADKETQARAFKDQLDLAVEFQLPLFLHVRESCADFIDIIRPYLPRLPKGGLVHSFTGSVREMQQITDELGLNVSVNGVCFRTEEQLEMVKAIPLEKLHLETDAPWCEVLSGDEKIAPFLEKAREMPPVRKHNKFISGQMVKNRNESCFMERVAMVVAGVKGISVQEVADAAWENSVRMFGLGVR</sequence>
<accession>A0A9W6ASG9</accession>
<gene>
    <name evidence="7" type="ORF">AtubIFM56815_002036</name>
</gene>
<dbReference type="PANTHER" id="PTHR13789:SF317">
    <property type="entry name" value="FAD-BINDING DOMAIN-CONTAINING PROTEIN-RELATED"/>
    <property type="match status" value="1"/>
</dbReference>
<dbReference type="Gene3D" id="3.50.50.60">
    <property type="entry name" value="FAD/NAD(P)-binding domain"/>
    <property type="match status" value="1"/>
</dbReference>
<dbReference type="Pfam" id="PF01026">
    <property type="entry name" value="TatD_DNase"/>
    <property type="match status" value="1"/>
</dbReference>
<keyword evidence="3" id="KW-0274">FAD</keyword>
<dbReference type="Gene3D" id="3.20.20.140">
    <property type="entry name" value="Metal-dependent hydrolases"/>
    <property type="match status" value="1"/>
</dbReference>
<evidence type="ECO:0000313" key="7">
    <source>
        <dbReference type="EMBL" id="GLA87610.1"/>
    </source>
</evidence>
<evidence type="ECO:0000256" key="5">
    <source>
        <dbReference type="ARBA" id="ARBA00023033"/>
    </source>
</evidence>
<dbReference type="InterPro" id="IPR001130">
    <property type="entry name" value="TatD-like"/>
</dbReference>
<dbReference type="PRINTS" id="PR00420">
    <property type="entry name" value="RNGMNOXGNASE"/>
</dbReference>
<dbReference type="AlphaFoldDB" id="A0A9W6ASG9"/>
<feature type="domain" description="FAD-binding" evidence="6">
    <location>
        <begin position="11"/>
        <end position="361"/>
    </location>
</feature>
<comment type="caution">
    <text evidence="7">The sequence shown here is derived from an EMBL/GenBank/DDBJ whole genome shotgun (WGS) entry which is preliminary data.</text>
</comment>
<reference evidence="7" key="1">
    <citation type="submission" date="2022-07" db="EMBL/GenBank/DDBJ databases">
        <title>Taxonomy of Aspergillus series Nigri: significant species reduction supported by multi-species coalescent approaches.</title>
        <authorList>
            <person name="Bian C."/>
            <person name="Kusuya Y."/>
            <person name="Sklenar F."/>
            <person name="D'hooge E."/>
            <person name="Yaguchi T."/>
            <person name="Takahashi H."/>
            <person name="Hubka V."/>
        </authorList>
    </citation>
    <scope>NUCLEOTIDE SEQUENCE</scope>
    <source>
        <strain evidence="7">IFM 56815</strain>
    </source>
</reference>
<evidence type="ECO:0000256" key="1">
    <source>
        <dbReference type="ARBA" id="ARBA00007992"/>
    </source>
</evidence>
<dbReference type="Proteomes" id="UP001144157">
    <property type="component" value="Unassembled WGS sequence"/>
</dbReference>
<comment type="similarity">
    <text evidence="1">Belongs to the paxM FAD-dependent monooxygenase family.</text>
</comment>
<dbReference type="SUPFAM" id="SSF51905">
    <property type="entry name" value="FAD/NAD(P)-binding domain"/>
    <property type="match status" value="1"/>
</dbReference>
<dbReference type="InterPro" id="IPR050493">
    <property type="entry name" value="FAD-dep_Monooxygenase_BioMet"/>
</dbReference>
<dbReference type="GO" id="GO:0071949">
    <property type="term" value="F:FAD binding"/>
    <property type="evidence" value="ECO:0007669"/>
    <property type="project" value="InterPro"/>
</dbReference>
<keyword evidence="5" id="KW-0503">Monooxygenase</keyword>
<dbReference type="PANTHER" id="PTHR13789">
    <property type="entry name" value="MONOOXYGENASE"/>
    <property type="match status" value="1"/>
</dbReference>
<dbReference type="EMBL" id="BRPE01000010">
    <property type="protein sequence ID" value="GLA87610.1"/>
    <property type="molecule type" value="Genomic_DNA"/>
</dbReference>
<evidence type="ECO:0000256" key="2">
    <source>
        <dbReference type="ARBA" id="ARBA00022630"/>
    </source>
</evidence>
<dbReference type="SUPFAM" id="SSF51556">
    <property type="entry name" value="Metallo-dependent hydrolases"/>
    <property type="match status" value="1"/>
</dbReference>
<evidence type="ECO:0000256" key="3">
    <source>
        <dbReference type="ARBA" id="ARBA00022827"/>
    </source>
</evidence>
<evidence type="ECO:0000313" key="8">
    <source>
        <dbReference type="Proteomes" id="UP001144157"/>
    </source>
</evidence>
<dbReference type="GO" id="GO:0016788">
    <property type="term" value="F:hydrolase activity, acting on ester bonds"/>
    <property type="evidence" value="ECO:0007669"/>
    <property type="project" value="InterPro"/>
</dbReference>
<evidence type="ECO:0000256" key="4">
    <source>
        <dbReference type="ARBA" id="ARBA00023002"/>
    </source>
</evidence>
<dbReference type="CDD" id="cd01310">
    <property type="entry name" value="TatD_DNAse"/>
    <property type="match status" value="1"/>
</dbReference>
<keyword evidence="4" id="KW-0560">Oxidoreductase</keyword>